<dbReference type="EMBL" id="JANHOG010000397">
    <property type="protein sequence ID" value="KAJ3554780.1"/>
    <property type="molecule type" value="Genomic_DNA"/>
</dbReference>
<keyword evidence="2" id="KW-1185">Reference proteome</keyword>
<comment type="caution">
    <text evidence="1">The sequence shown here is derived from an EMBL/GenBank/DDBJ whole genome shotgun (WGS) entry which is preliminary data.</text>
</comment>
<name>A0ACC1T789_9APHY</name>
<gene>
    <name evidence="1" type="ORF">NM688_g2926</name>
</gene>
<organism evidence="1 2">
    <name type="scientific">Phlebia brevispora</name>
    <dbReference type="NCBI Taxonomy" id="194682"/>
    <lineage>
        <taxon>Eukaryota</taxon>
        <taxon>Fungi</taxon>
        <taxon>Dikarya</taxon>
        <taxon>Basidiomycota</taxon>
        <taxon>Agaricomycotina</taxon>
        <taxon>Agaricomycetes</taxon>
        <taxon>Polyporales</taxon>
        <taxon>Meruliaceae</taxon>
        <taxon>Phlebia</taxon>
    </lineage>
</organism>
<reference evidence="1" key="1">
    <citation type="submission" date="2022-07" db="EMBL/GenBank/DDBJ databases">
        <title>Genome Sequence of Phlebia brevispora.</title>
        <authorList>
            <person name="Buettner E."/>
        </authorList>
    </citation>
    <scope>NUCLEOTIDE SEQUENCE</scope>
    <source>
        <strain evidence="1">MPL23</strain>
    </source>
</reference>
<proteinExistence type="predicted"/>
<protein>
    <submittedName>
        <fullName evidence="1">Uncharacterized protein</fullName>
    </submittedName>
</protein>
<dbReference type="Proteomes" id="UP001148662">
    <property type="component" value="Unassembled WGS sequence"/>
</dbReference>
<accession>A0ACC1T789</accession>
<evidence type="ECO:0000313" key="2">
    <source>
        <dbReference type="Proteomes" id="UP001148662"/>
    </source>
</evidence>
<evidence type="ECO:0000313" key="1">
    <source>
        <dbReference type="EMBL" id="KAJ3554780.1"/>
    </source>
</evidence>
<sequence>MRLIALASSVLASVSLLTTAALPMEAREFKLDVIDTRNPDVSERSTKDDSRFTWFEEGGYGACGYMNSNSDFVVAINEDQWDNGAHCGEFITISYDGRSTTAEIVDLCPGCPDDGLDLTEGLFTYLAGDLSIGVIYGTWSYQ</sequence>